<proteinExistence type="predicted"/>
<dbReference type="Pfam" id="PF05707">
    <property type="entry name" value="Zot"/>
    <property type="match status" value="1"/>
</dbReference>
<dbReference type="SUPFAM" id="SSF52540">
    <property type="entry name" value="P-loop containing nucleoside triphosphate hydrolases"/>
    <property type="match status" value="1"/>
</dbReference>
<sequence length="180" mass="20610">MIEGFFGMPGMGKTYLMTRLAIKLQKKGKVIYANYALQGANRFEQLHEVFDVRDAVILLDEAGLVAPASMWQSIPFEVMSHWRQHRHHGVSLWYTAQDALDVAAPLRRVTQFANYVSKFGPIIKWRTMGGPKWKEKYGGGITLFDMEVAKKYDTHFDVVKQEYLDKSTKGSTSRRFDAKA</sequence>
<organism evidence="2 3">
    <name type="scientific">Alicyclobacillus tolerans</name>
    <dbReference type="NCBI Taxonomy" id="90970"/>
    <lineage>
        <taxon>Bacteria</taxon>
        <taxon>Bacillati</taxon>
        <taxon>Bacillota</taxon>
        <taxon>Bacilli</taxon>
        <taxon>Bacillales</taxon>
        <taxon>Alicyclobacillaceae</taxon>
        <taxon>Alicyclobacillus</taxon>
    </lineage>
</organism>
<accession>A0A1M6MLA5</accession>
<dbReference type="Proteomes" id="UP000184016">
    <property type="component" value="Unassembled WGS sequence"/>
</dbReference>
<protein>
    <submittedName>
        <fullName evidence="2">Zonular occludens toxin (Zot)</fullName>
    </submittedName>
</protein>
<dbReference type="OrthoDB" id="9800070at2"/>
<dbReference type="InterPro" id="IPR008900">
    <property type="entry name" value="Zot_N"/>
</dbReference>
<feature type="domain" description="Zona occludens toxin N-terminal" evidence="1">
    <location>
        <begin position="48"/>
        <end position="118"/>
    </location>
</feature>
<dbReference type="STRING" id="1830138.SAMN05443507_104103"/>
<dbReference type="InterPro" id="IPR027417">
    <property type="entry name" value="P-loop_NTPase"/>
</dbReference>
<dbReference type="EMBL" id="FRAF01000004">
    <property type="protein sequence ID" value="SHJ84247.1"/>
    <property type="molecule type" value="Genomic_DNA"/>
</dbReference>
<evidence type="ECO:0000313" key="2">
    <source>
        <dbReference type="EMBL" id="SHJ84247.1"/>
    </source>
</evidence>
<dbReference type="RefSeq" id="WP_072873177.1">
    <property type="nucleotide sequence ID" value="NZ_FRAF01000004.1"/>
</dbReference>
<evidence type="ECO:0000259" key="1">
    <source>
        <dbReference type="Pfam" id="PF05707"/>
    </source>
</evidence>
<name>A0A1M6MLA5_9BACL</name>
<evidence type="ECO:0000313" key="3">
    <source>
        <dbReference type="Proteomes" id="UP000184016"/>
    </source>
</evidence>
<gene>
    <name evidence="2" type="ORF">SAMN05443507_104103</name>
</gene>
<reference evidence="3" key="1">
    <citation type="submission" date="2016-11" db="EMBL/GenBank/DDBJ databases">
        <authorList>
            <person name="Varghese N."/>
            <person name="Submissions S."/>
        </authorList>
    </citation>
    <scope>NUCLEOTIDE SEQUENCE [LARGE SCALE GENOMIC DNA]</scope>
    <source>
        <strain evidence="3">USBA-503</strain>
    </source>
</reference>
<dbReference type="Gene3D" id="3.40.50.300">
    <property type="entry name" value="P-loop containing nucleotide triphosphate hydrolases"/>
    <property type="match status" value="1"/>
</dbReference>
<dbReference type="AlphaFoldDB" id="A0A1M6MLA5"/>
<keyword evidence="3" id="KW-1185">Reference proteome</keyword>